<accession>A0A8H8CIM9</accession>
<evidence type="ECO:0000256" key="1">
    <source>
        <dbReference type="SAM" id="SignalP"/>
    </source>
</evidence>
<name>A0A8H8CIM9_PSICU</name>
<feature type="chain" id="PRO_5034440366" evidence="1">
    <location>
        <begin position="21"/>
        <end position="78"/>
    </location>
</feature>
<dbReference type="EMBL" id="JAFIQS010000008">
    <property type="protein sequence ID" value="KAG5166881.1"/>
    <property type="molecule type" value="Genomic_DNA"/>
</dbReference>
<protein>
    <submittedName>
        <fullName evidence="2">Uncharacterized protein</fullName>
    </submittedName>
</protein>
<organism evidence="2">
    <name type="scientific">Psilocybe cubensis</name>
    <name type="common">Psychedelic mushroom</name>
    <name type="synonym">Stropharia cubensis</name>
    <dbReference type="NCBI Taxonomy" id="181762"/>
    <lineage>
        <taxon>Eukaryota</taxon>
        <taxon>Fungi</taxon>
        <taxon>Dikarya</taxon>
        <taxon>Basidiomycota</taxon>
        <taxon>Agaricomycotina</taxon>
        <taxon>Agaricomycetes</taxon>
        <taxon>Agaricomycetidae</taxon>
        <taxon>Agaricales</taxon>
        <taxon>Agaricineae</taxon>
        <taxon>Strophariaceae</taxon>
        <taxon>Psilocybe</taxon>
    </lineage>
</organism>
<gene>
    <name evidence="2" type="ORF">JR316_008971</name>
</gene>
<keyword evidence="1" id="KW-0732">Signal</keyword>
<dbReference type="AlphaFoldDB" id="A0A8H8CIM9"/>
<proteinExistence type="predicted"/>
<sequence>MKFASLLLATSVVFTSQVLASPTIQPGTPSGYQCSGPAGVTIPGSSVVTTLAPSDIDAAVPILMDSEAATQEKRDYVH</sequence>
<reference evidence="2" key="1">
    <citation type="submission" date="2021-02" db="EMBL/GenBank/DDBJ databases">
        <title>Psilocybe cubensis genome.</title>
        <authorList>
            <person name="Mckernan K.J."/>
            <person name="Crawford S."/>
            <person name="Trippe A."/>
            <person name="Kane L.T."/>
            <person name="Mclaughlin S."/>
        </authorList>
    </citation>
    <scope>NUCLEOTIDE SEQUENCE [LARGE SCALE GENOMIC DNA]</scope>
    <source>
        <strain evidence="2">MGC-MH-2018</strain>
    </source>
</reference>
<evidence type="ECO:0000313" key="2">
    <source>
        <dbReference type="EMBL" id="KAG5166881.1"/>
    </source>
</evidence>
<feature type="signal peptide" evidence="1">
    <location>
        <begin position="1"/>
        <end position="20"/>
    </location>
</feature>
<comment type="caution">
    <text evidence="2">The sequence shown here is derived from an EMBL/GenBank/DDBJ whole genome shotgun (WGS) entry which is preliminary data.</text>
</comment>